<evidence type="ECO:0000256" key="1">
    <source>
        <dbReference type="SAM" id="MobiDB-lite"/>
    </source>
</evidence>
<name>A0A2K3KJ72_TRIPR</name>
<evidence type="ECO:0000313" key="2">
    <source>
        <dbReference type="EMBL" id="PNX66351.1"/>
    </source>
</evidence>
<gene>
    <name evidence="2" type="ORF">L195_g055036</name>
</gene>
<dbReference type="AlphaFoldDB" id="A0A2K3KJ72"/>
<sequence>MTDPPNTSEEESYLLRKNGNQVLSVRRRVSTLSQPCSHSHSSFSSSSSHNLTTTAASPFPSHRHRGPHLSSLNSSPFIVFLESYGETKRRKNGSKESEDTEHELTTNKPTRCISFGWFNCRKGY</sequence>
<evidence type="ECO:0000313" key="3">
    <source>
        <dbReference type="Proteomes" id="UP000236291"/>
    </source>
</evidence>
<feature type="region of interest" description="Disordered" evidence="1">
    <location>
        <begin position="86"/>
        <end position="106"/>
    </location>
</feature>
<comment type="caution">
    <text evidence="2">The sequence shown here is derived from an EMBL/GenBank/DDBJ whole genome shotgun (WGS) entry which is preliminary data.</text>
</comment>
<proteinExistence type="predicted"/>
<dbReference type="Proteomes" id="UP000236291">
    <property type="component" value="Unassembled WGS sequence"/>
</dbReference>
<reference evidence="2 3" key="1">
    <citation type="journal article" date="2014" name="Am. J. Bot.">
        <title>Genome assembly and annotation for red clover (Trifolium pratense; Fabaceae).</title>
        <authorList>
            <person name="Istvanek J."/>
            <person name="Jaros M."/>
            <person name="Krenek A."/>
            <person name="Repkova J."/>
        </authorList>
    </citation>
    <scope>NUCLEOTIDE SEQUENCE [LARGE SCALE GENOMIC DNA]</scope>
    <source>
        <strain evidence="3">cv. Tatra</strain>
        <tissue evidence="2">Young leaves</tissue>
    </source>
</reference>
<protein>
    <submittedName>
        <fullName evidence="2">Uncharacterized protein</fullName>
    </submittedName>
</protein>
<feature type="compositionally biased region" description="Low complexity" evidence="1">
    <location>
        <begin position="37"/>
        <end position="49"/>
    </location>
</feature>
<dbReference type="EMBL" id="ASHM01098642">
    <property type="protein sequence ID" value="PNX66351.1"/>
    <property type="molecule type" value="Genomic_DNA"/>
</dbReference>
<feature type="region of interest" description="Disordered" evidence="1">
    <location>
        <begin position="29"/>
        <end position="73"/>
    </location>
</feature>
<feature type="compositionally biased region" description="Basic and acidic residues" evidence="1">
    <location>
        <begin position="93"/>
        <end position="105"/>
    </location>
</feature>
<reference evidence="2 3" key="2">
    <citation type="journal article" date="2017" name="Front. Plant Sci.">
        <title>Gene Classification and Mining of Molecular Markers Useful in Red Clover (Trifolium pratense) Breeding.</title>
        <authorList>
            <person name="Istvanek J."/>
            <person name="Dluhosova J."/>
            <person name="Dluhos P."/>
            <person name="Patkova L."/>
            <person name="Nedelnik J."/>
            <person name="Repkova J."/>
        </authorList>
    </citation>
    <scope>NUCLEOTIDE SEQUENCE [LARGE SCALE GENOMIC DNA]</scope>
    <source>
        <strain evidence="3">cv. Tatra</strain>
        <tissue evidence="2">Young leaves</tissue>
    </source>
</reference>
<accession>A0A2K3KJ72</accession>
<feature type="region of interest" description="Disordered" evidence="1">
    <location>
        <begin position="1"/>
        <end position="20"/>
    </location>
</feature>
<organism evidence="2 3">
    <name type="scientific">Trifolium pratense</name>
    <name type="common">Red clover</name>
    <dbReference type="NCBI Taxonomy" id="57577"/>
    <lineage>
        <taxon>Eukaryota</taxon>
        <taxon>Viridiplantae</taxon>
        <taxon>Streptophyta</taxon>
        <taxon>Embryophyta</taxon>
        <taxon>Tracheophyta</taxon>
        <taxon>Spermatophyta</taxon>
        <taxon>Magnoliopsida</taxon>
        <taxon>eudicotyledons</taxon>
        <taxon>Gunneridae</taxon>
        <taxon>Pentapetalae</taxon>
        <taxon>rosids</taxon>
        <taxon>fabids</taxon>
        <taxon>Fabales</taxon>
        <taxon>Fabaceae</taxon>
        <taxon>Papilionoideae</taxon>
        <taxon>50 kb inversion clade</taxon>
        <taxon>NPAAA clade</taxon>
        <taxon>Hologalegina</taxon>
        <taxon>IRL clade</taxon>
        <taxon>Trifolieae</taxon>
        <taxon>Trifolium</taxon>
    </lineage>
</organism>